<protein>
    <recommendedName>
        <fullName evidence="4">Mitochondrial thiamine pyrophosphate carrier 1</fullName>
    </recommendedName>
</protein>
<evidence type="ECO:0000313" key="17">
    <source>
        <dbReference type="EMBL" id="EPS37814.1"/>
    </source>
</evidence>
<dbReference type="Proteomes" id="UP000015100">
    <property type="component" value="Unassembled WGS sequence"/>
</dbReference>
<dbReference type="OrthoDB" id="270584at2759"/>
<evidence type="ECO:0000313" key="18">
    <source>
        <dbReference type="Proteomes" id="UP000015100"/>
    </source>
</evidence>
<keyword evidence="9" id="KW-0999">Mitochondrion inner membrane</keyword>
<comment type="similarity">
    <text evidence="3 15">Belongs to the mitochondrial carrier (TC 2.A.29) family.</text>
</comment>
<dbReference type="EMBL" id="AQGS01000598">
    <property type="protein sequence ID" value="EPS37814.1"/>
    <property type="molecule type" value="Genomic_DNA"/>
</dbReference>
<evidence type="ECO:0000256" key="3">
    <source>
        <dbReference type="ARBA" id="ARBA00006375"/>
    </source>
</evidence>
<dbReference type="FunFam" id="1.50.40.10:FF:000016">
    <property type="entry name" value="Solute carrier family 25 member 23"/>
    <property type="match status" value="1"/>
</dbReference>
<sequence>MAVSKEEAHLMSKDDKPIPQSALQSPISASANLASSMTSSAASDQGLLYRTRQYVATQTVAAFIAGGIAGAVSRTVVSPLERLKILYQVQGTGGPSYTGIGASLAKMWREEGWRGFLRGNGTNCIRIVPYSAVQFSSYTIYKDFFLRPGETQLDTQRRLLAGGMAGITSVVATYPLDICRTRLSIHTASLEALGKTGQRVKIPGMWETMIHMYKHEGGVLALYRGLIPTLAGVAPYVGLNFACYEQIREWMTPEGEKAPGPLGKLACGAMSGAIAQTFTYPFDLLRRRFQVNTMSGLGFKYNSIWHAITSIVRQEGLRGMYKGIIPNLLKVAPSMASSWFSYELVKDFLMALDTEKSDL</sequence>
<evidence type="ECO:0000256" key="13">
    <source>
        <dbReference type="ARBA" id="ARBA00023136"/>
    </source>
</evidence>
<keyword evidence="18" id="KW-1185">Reference proteome</keyword>
<evidence type="ECO:0000256" key="4">
    <source>
        <dbReference type="ARBA" id="ARBA00021935"/>
    </source>
</evidence>
<dbReference type="InterPro" id="IPR002067">
    <property type="entry name" value="MCP"/>
</dbReference>
<evidence type="ECO:0000256" key="15">
    <source>
        <dbReference type="RuleBase" id="RU000488"/>
    </source>
</evidence>
<dbReference type="PROSITE" id="PS50920">
    <property type="entry name" value="SOLCAR"/>
    <property type="match status" value="3"/>
</dbReference>
<feature type="repeat" description="Solcar" evidence="14">
    <location>
        <begin position="259"/>
        <end position="348"/>
    </location>
</feature>
<dbReference type="Pfam" id="PF00153">
    <property type="entry name" value="Mito_carr"/>
    <property type="match status" value="3"/>
</dbReference>
<evidence type="ECO:0000256" key="5">
    <source>
        <dbReference type="ARBA" id="ARBA00022448"/>
    </source>
</evidence>
<feature type="repeat" description="Solcar" evidence="14">
    <location>
        <begin position="57"/>
        <end position="144"/>
    </location>
</feature>
<evidence type="ECO:0000256" key="2">
    <source>
        <dbReference type="ARBA" id="ARBA00004448"/>
    </source>
</evidence>
<keyword evidence="6 14" id="KW-0812">Transmembrane</keyword>
<evidence type="ECO:0000256" key="10">
    <source>
        <dbReference type="ARBA" id="ARBA00022837"/>
    </source>
</evidence>
<evidence type="ECO:0000256" key="11">
    <source>
        <dbReference type="ARBA" id="ARBA00022989"/>
    </source>
</evidence>
<name>S8A4W4_DACHA</name>
<dbReference type="STRING" id="1284197.S8A4W4"/>
<keyword evidence="12" id="KW-0496">Mitochondrion</keyword>
<dbReference type="SUPFAM" id="SSF103506">
    <property type="entry name" value="Mitochondrial carrier"/>
    <property type="match status" value="1"/>
</dbReference>
<dbReference type="GO" id="GO:0046872">
    <property type="term" value="F:metal ion binding"/>
    <property type="evidence" value="ECO:0007669"/>
    <property type="project" value="UniProtKB-KW"/>
</dbReference>
<keyword evidence="13 14" id="KW-0472">Membrane</keyword>
<keyword evidence="11" id="KW-1133">Transmembrane helix</keyword>
<comment type="caution">
    <text evidence="17">The sequence shown here is derived from an EMBL/GenBank/DDBJ whole genome shotgun (WGS) entry which is preliminary data.</text>
</comment>
<dbReference type="Gene3D" id="1.50.40.10">
    <property type="entry name" value="Mitochondrial carrier domain"/>
    <property type="match status" value="1"/>
</dbReference>
<accession>S8A4W4</accession>
<dbReference type="GO" id="GO:0055085">
    <property type="term" value="P:transmembrane transport"/>
    <property type="evidence" value="ECO:0007669"/>
    <property type="project" value="InterPro"/>
</dbReference>
<evidence type="ECO:0000256" key="16">
    <source>
        <dbReference type="SAM" id="MobiDB-lite"/>
    </source>
</evidence>
<evidence type="ECO:0000256" key="12">
    <source>
        <dbReference type="ARBA" id="ARBA00023128"/>
    </source>
</evidence>
<reference evidence="18" key="2">
    <citation type="submission" date="2013-04" db="EMBL/GenBank/DDBJ databases">
        <title>Genomic mechanisms accounting for the adaptation to parasitism in nematode-trapping fungi.</title>
        <authorList>
            <person name="Ahren D.G."/>
        </authorList>
    </citation>
    <scope>NUCLEOTIDE SEQUENCE [LARGE SCALE GENOMIC DNA]</scope>
    <source>
        <strain evidence="18">CBS 200.50</strain>
    </source>
</reference>
<keyword evidence="5 15" id="KW-0813">Transport</keyword>
<dbReference type="PRINTS" id="PR00926">
    <property type="entry name" value="MITOCARRIER"/>
</dbReference>
<organism evidence="17 18">
    <name type="scientific">Dactylellina haptotyla (strain CBS 200.50)</name>
    <name type="common">Nematode-trapping fungus</name>
    <name type="synonym">Monacrosporium haptotylum</name>
    <dbReference type="NCBI Taxonomy" id="1284197"/>
    <lineage>
        <taxon>Eukaryota</taxon>
        <taxon>Fungi</taxon>
        <taxon>Dikarya</taxon>
        <taxon>Ascomycota</taxon>
        <taxon>Pezizomycotina</taxon>
        <taxon>Orbiliomycetes</taxon>
        <taxon>Orbiliales</taxon>
        <taxon>Orbiliaceae</taxon>
        <taxon>Dactylellina</taxon>
    </lineage>
</organism>
<dbReference type="HOGENOM" id="CLU_015166_10_9_1"/>
<dbReference type="OMA" id="YKMSVPK"/>
<evidence type="ECO:0000256" key="8">
    <source>
        <dbReference type="ARBA" id="ARBA00022737"/>
    </source>
</evidence>
<dbReference type="PANTHER" id="PTHR24089">
    <property type="entry name" value="SOLUTE CARRIER FAMILY 25"/>
    <property type="match status" value="1"/>
</dbReference>
<keyword evidence="7" id="KW-0479">Metal-binding</keyword>
<feature type="repeat" description="Solcar" evidence="14">
    <location>
        <begin position="153"/>
        <end position="250"/>
    </location>
</feature>
<evidence type="ECO:0000256" key="1">
    <source>
        <dbReference type="ARBA" id="ARBA00002238"/>
    </source>
</evidence>
<evidence type="ECO:0000256" key="7">
    <source>
        <dbReference type="ARBA" id="ARBA00022723"/>
    </source>
</evidence>
<dbReference type="eggNOG" id="KOG0752">
    <property type="taxonomic scope" value="Eukaryota"/>
</dbReference>
<proteinExistence type="inferred from homology"/>
<dbReference type="InterPro" id="IPR018108">
    <property type="entry name" value="MCP_transmembrane"/>
</dbReference>
<evidence type="ECO:0000256" key="9">
    <source>
        <dbReference type="ARBA" id="ARBA00022792"/>
    </source>
</evidence>
<keyword evidence="8" id="KW-0677">Repeat</keyword>
<gene>
    <name evidence="17" type="ORF">H072_8431</name>
</gene>
<comment type="function">
    <text evidence="1">Mitochondrial transporter that mediates uptake of thiamine pyrophosphate (ThPP) into mitochondria.</text>
</comment>
<dbReference type="AlphaFoldDB" id="S8A4W4"/>
<dbReference type="InterPro" id="IPR023395">
    <property type="entry name" value="MCP_dom_sf"/>
</dbReference>
<keyword evidence="10" id="KW-0106">Calcium</keyword>
<feature type="region of interest" description="Disordered" evidence="16">
    <location>
        <begin position="1"/>
        <end position="22"/>
    </location>
</feature>
<comment type="subcellular location">
    <subcellularLocation>
        <location evidence="2">Mitochondrion inner membrane</location>
        <topology evidence="2">Multi-pass membrane protein</topology>
    </subcellularLocation>
</comment>
<dbReference type="GO" id="GO:0005743">
    <property type="term" value="C:mitochondrial inner membrane"/>
    <property type="evidence" value="ECO:0007669"/>
    <property type="project" value="UniProtKB-SubCell"/>
</dbReference>
<reference evidence="17 18" key="1">
    <citation type="journal article" date="2013" name="PLoS Genet.">
        <title>Genomic mechanisms accounting for the adaptation to parasitism in nematode-trapping fungi.</title>
        <authorList>
            <person name="Meerupati T."/>
            <person name="Andersson K.M."/>
            <person name="Friman E."/>
            <person name="Kumar D."/>
            <person name="Tunlid A."/>
            <person name="Ahren D."/>
        </authorList>
    </citation>
    <scope>NUCLEOTIDE SEQUENCE [LARGE SCALE GENOMIC DNA]</scope>
    <source>
        <strain evidence="17 18">CBS 200.50</strain>
    </source>
</reference>
<evidence type="ECO:0000256" key="14">
    <source>
        <dbReference type="PROSITE-ProRule" id="PRU00282"/>
    </source>
</evidence>
<evidence type="ECO:0000256" key="6">
    <source>
        <dbReference type="ARBA" id="ARBA00022692"/>
    </source>
</evidence>
<feature type="compositionally biased region" description="Basic and acidic residues" evidence="16">
    <location>
        <begin position="1"/>
        <end position="17"/>
    </location>
</feature>